<reference evidence="2" key="1">
    <citation type="submission" date="2015-12" db="EMBL/GenBank/DDBJ databases">
        <title>De novo transcriptome assembly of four potential Pierce s Disease insect vectors from Arizona vineyards.</title>
        <authorList>
            <person name="Tassone E.E."/>
        </authorList>
    </citation>
    <scope>NUCLEOTIDE SEQUENCE</scope>
</reference>
<evidence type="ECO:0008006" key="3">
    <source>
        <dbReference type="Google" id="ProtNLM"/>
    </source>
</evidence>
<feature type="chain" id="PRO_5008581195" description="Lipocalin/cytosolic fatty-acid binding domain-containing protein" evidence="1">
    <location>
        <begin position="20"/>
        <end position="197"/>
    </location>
</feature>
<evidence type="ECO:0000256" key="1">
    <source>
        <dbReference type="SAM" id="SignalP"/>
    </source>
</evidence>
<proteinExistence type="predicted"/>
<dbReference type="EMBL" id="GEDC01014969">
    <property type="protein sequence ID" value="JAS22329.1"/>
    <property type="molecule type" value="Transcribed_RNA"/>
</dbReference>
<sequence>MDKHFMVLLFLSMVMLGYAYPNTGFGQCGDTDVKGLDEFCYKKFVGKEYDIAFVPDNMFYRSVKSASIKFSKSRKIYTSELCLKMKDETVKIFKFQEEYLSNSSVLESELNQCGKGGRDTFVVTFYGIKENAYAQYYICANNGNRYAIDARFVLVPKGYLLPLKERFEIYNRDKEQKFFGEILELYVDRKNDPYVPQ</sequence>
<dbReference type="AlphaFoldDB" id="A0A1B6D9G1"/>
<evidence type="ECO:0000313" key="2">
    <source>
        <dbReference type="EMBL" id="JAS22329.1"/>
    </source>
</evidence>
<gene>
    <name evidence="2" type="ORF">g.541</name>
</gene>
<organism evidence="2">
    <name type="scientific">Clastoptera arizonana</name>
    <name type="common">Arizona spittle bug</name>
    <dbReference type="NCBI Taxonomy" id="38151"/>
    <lineage>
        <taxon>Eukaryota</taxon>
        <taxon>Metazoa</taxon>
        <taxon>Ecdysozoa</taxon>
        <taxon>Arthropoda</taxon>
        <taxon>Hexapoda</taxon>
        <taxon>Insecta</taxon>
        <taxon>Pterygota</taxon>
        <taxon>Neoptera</taxon>
        <taxon>Paraneoptera</taxon>
        <taxon>Hemiptera</taxon>
        <taxon>Auchenorrhyncha</taxon>
        <taxon>Cercopoidea</taxon>
        <taxon>Clastopteridae</taxon>
        <taxon>Clastoptera</taxon>
    </lineage>
</organism>
<protein>
    <recommendedName>
        <fullName evidence="3">Lipocalin/cytosolic fatty-acid binding domain-containing protein</fullName>
    </recommendedName>
</protein>
<name>A0A1B6D9G1_9HEMI</name>
<accession>A0A1B6D9G1</accession>
<feature type="signal peptide" evidence="1">
    <location>
        <begin position="1"/>
        <end position="19"/>
    </location>
</feature>
<keyword evidence="1" id="KW-0732">Signal</keyword>